<dbReference type="InterPro" id="IPR001752">
    <property type="entry name" value="Kinesin_motor_dom"/>
</dbReference>
<comment type="subcellular location">
    <subcellularLocation>
        <location evidence="1">Cytoplasm</location>
        <location evidence="1">Cytoskeleton</location>
    </subcellularLocation>
</comment>
<comment type="caution">
    <text evidence="14">The sequence shown here is derived from an EMBL/GenBank/DDBJ whole genome shotgun (WGS) entry which is preliminary data.</text>
</comment>
<evidence type="ECO:0000256" key="9">
    <source>
        <dbReference type="PROSITE-ProRule" id="PRU00283"/>
    </source>
</evidence>
<dbReference type="GO" id="GO:0003777">
    <property type="term" value="F:microtubule motor activity"/>
    <property type="evidence" value="ECO:0007669"/>
    <property type="project" value="InterPro"/>
</dbReference>
<dbReference type="GO" id="GO:0007018">
    <property type="term" value="P:microtubule-based movement"/>
    <property type="evidence" value="ECO:0007669"/>
    <property type="project" value="InterPro"/>
</dbReference>
<evidence type="ECO:0000313" key="14">
    <source>
        <dbReference type="EMBL" id="CAI2385220.1"/>
    </source>
</evidence>
<evidence type="ECO:0000256" key="12">
    <source>
        <dbReference type="SAM" id="MobiDB-lite"/>
    </source>
</evidence>
<dbReference type="SUPFAM" id="SSF52540">
    <property type="entry name" value="P-loop containing nucleoside triphosphate hydrolases"/>
    <property type="match status" value="1"/>
</dbReference>
<dbReference type="PROSITE" id="PS50067">
    <property type="entry name" value="KINESIN_MOTOR_2"/>
    <property type="match status" value="1"/>
</dbReference>
<dbReference type="InterPro" id="IPR019821">
    <property type="entry name" value="Kinesin_motor_CS"/>
</dbReference>
<keyword evidence="5 9" id="KW-0067">ATP-binding</keyword>
<dbReference type="PROSITE" id="PS00411">
    <property type="entry name" value="KINESIN_MOTOR_1"/>
    <property type="match status" value="1"/>
</dbReference>
<sequence>MSKNKSECIQVVIRCRPLSKKERENGNEKVVQMYSREDKGEIMVGREGDEEPPKQFTFDKVFDEAIGQEQLFEESSRAIVGNVLEGYNGTIFAYGQTGTGKTHTMEGEQKPKEMRGVMSRCFEAVFNCIDAHKDAQFLVRASYLEIYKENIRDLLSPNPKNKLIMHEKPDSGVYVKDLSSFICKNYQEMQAVQNTGRKNKSMGETKMNARSSRSHSVFTLTLECSELGPDGKDHIRVGKLNMVDLAGSERQSKTDASGQRLEEAIKINLSLTCLCQVISALTDTKSSYVPYRDSQLTRLLQDSLGGNTKTVMIANIGPADYNTDETINTLRWASRAKNIKNKPRINEDPKDAMLREFQDEIHKLRAQLEMIQDGKDPGVTMAALGGQQIVEKVIKKKDEKKLKELEEKLIIEKEQIKKKADEERQRIEQEMNMADDEKKQVLDKLRQQEEEKEKSKTKQQELIKKLKKMEEKVLVGSEVMKEAKKQEKELKHTRKILEKENKRRERLEDKKQMADDELLKFNKKFGNLQEELDYVTGKLQKVWQKYQGVQNEIQEQQEEFLRDRQDMYDTIFELDTQLKLKTSIIENFIPDDEVKKVTDNSKWNEELNDWVLKPPKRFQKKKGGNRPVSAVGMKRPTSEYSRIAKGLGDVNPRFKFENILDLDLDMPERTTEDYQGQVSERVSTAINMILNQNEEEQTASVPIENLINFSDSILQEKPVTEKAARPKSAKRLKSAKKKASTLQQLPDDTQETETKASHDTTNPEDIPRAKGLM</sequence>
<gene>
    <name evidence="14" type="ORF">ECRASSUSDP1_LOCUS26769</name>
</gene>
<evidence type="ECO:0000256" key="10">
    <source>
        <dbReference type="RuleBase" id="RU000394"/>
    </source>
</evidence>
<dbReference type="PRINTS" id="PR00380">
    <property type="entry name" value="KINESINHEAVY"/>
</dbReference>
<dbReference type="Proteomes" id="UP001295684">
    <property type="component" value="Unassembled WGS sequence"/>
</dbReference>
<evidence type="ECO:0000256" key="7">
    <source>
        <dbReference type="ARBA" id="ARBA00023175"/>
    </source>
</evidence>
<feature type="domain" description="Kinesin motor" evidence="13">
    <location>
        <begin position="8"/>
        <end position="339"/>
    </location>
</feature>
<dbReference type="GO" id="GO:0005524">
    <property type="term" value="F:ATP binding"/>
    <property type="evidence" value="ECO:0007669"/>
    <property type="project" value="UniProtKB-UniRule"/>
</dbReference>
<evidence type="ECO:0000256" key="4">
    <source>
        <dbReference type="ARBA" id="ARBA00022741"/>
    </source>
</evidence>
<feature type="region of interest" description="Disordered" evidence="12">
    <location>
        <begin position="718"/>
        <end position="773"/>
    </location>
</feature>
<reference evidence="14" key="1">
    <citation type="submission" date="2023-07" db="EMBL/GenBank/DDBJ databases">
        <authorList>
            <consortium name="AG Swart"/>
            <person name="Singh M."/>
            <person name="Singh A."/>
            <person name="Seah K."/>
            <person name="Emmerich C."/>
        </authorList>
    </citation>
    <scope>NUCLEOTIDE SEQUENCE</scope>
    <source>
        <strain evidence="14">DP1</strain>
    </source>
</reference>
<evidence type="ECO:0000256" key="2">
    <source>
        <dbReference type="ARBA" id="ARBA00022490"/>
    </source>
</evidence>
<keyword evidence="15" id="KW-1185">Reference proteome</keyword>
<evidence type="ECO:0000313" key="15">
    <source>
        <dbReference type="Proteomes" id="UP001295684"/>
    </source>
</evidence>
<feature type="coiled-coil region" evidence="11">
    <location>
        <begin position="354"/>
        <end position="559"/>
    </location>
</feature>
<keyword evidence="3 10" id="KW-0493">Microtubule</keyword>
<keyword evidence="8" id="KW-0206">Cytoskeleton</keyword>
<dbReference type="InterPro" id="IPR027417">
    <property type="entry name" value="P-loop_NTPase"/>
</dbReference>
<dbReference type="AlphaFoldDB" id="A0AAD2DA63"/>
<evidence type="ECO:0000256" key="3">
    <source>
        <dbReference type="ARBA" id="ARBA00022701"/>
    </source>
</evidence>
<proteinExistence type="inferred from homology"/>
<evidence type="ECO:0000256" key="6">
    <source>
        <dbReference type="ARBA" id="ARBA00023054"/>
    </source>
</evidence>
<dbReference type="GO" id="GO:0005874">
    <property type="term" value="C:microtubule"/>
    <property type="evidence" value="ECO:0007669"/>
    <property type="project" value="UniProtKB-KW"/>
</dbReference>
<name>A0AAD2DA63_EUPCR</name>
<evidence type="ECO:0000256" key="11">
    <source>
        <dbReference type="SAM" id="Coils"/>
    </source>
</evidence>
<keyword evidence="2" id="KW-0963">Cytoplasm</keyword>
<dbReference type="PANTHER" id="PTHR47968:SF50">
    <property type="entry name" value="KINESIN-LIKE PROTEIN"/>
    <property type="match status" value="1"/>
</dbReference>
<keyword evidence="4 9" id="KW-0547">Nucleotide-binding</keyword>
<evidence type="ECO:0000256" key="5">
    <source>
        <dbReference type="ARBA" id="ARBA00022840"/>
    </source>
</evidence>
<organism evidence="14 15">
    <name type="scientific">Euplotes crassus</name>
    <dbReference type="NCBI Taxonomy" id="5936"/>
    <lineage>
        <taxon>Eukaryota</taxon>
        <taxon>Sar</taxon>
        <taxon>Alveolata</taxon>
        <taxon>Ciliophora</taxon>
        <taxon>Intramacronucleata</taxon>
        <taxon>Spirotrichea</taxon>
        <taxon>Hypotrichia</taxon>
        <taxon>Euplotida</taxon>
        <taxon>Euplotidae</taxon>
        <taxon>Moneuplotes</taxon>
    </lineage>
</organism>
<dbReference type="SMART" id="SM00129">
    <property type="entry name" value="KISc"/>
    <property type="match status" value="1"/>
</dbReference>
<dbReference type="GO" id="GO:0000278">
    <property type="term" value="P:mitotic cell cycle"/>
    <property type="evidence" value="ECO:0007669"/>
    <property type="project" value="TreeGrafter"/>
</dbReference>
<dbReference type="Gene3D" id="3.40.850.10">
    <property type="entry name" value="Kinesin motor domain"/>
    <property type="match status" value="1"/>
</dbReference>
<keyword evidence="7 9" id="KW-0505">Motor protein</keyword>
<dbReference type="InterPro" id="IPR027640">
    <property type="entry name" value="Kinesin-like_fam"/>
</dbReference>
<evidence type="ECO:0000256" key="8">
    <source>
        <dbReference type="ARBA" id="ARBA00023212"/>
    </source>
</evidence>
<dbReference type="InterPro" id="IPR036961">
    <property type="entry name" value="Kinesin_motor_dom_sf"/>
</dbReference>
<protein>
    <recommendedName>
        <fullName evidence="10">Kinesin-like protein</fullName>
    </recommendedName>
</protein>
<keyword evidence="6 11" id="KW-0175">Coiled coil</keyword>
<evidence type="ECO:0000256" key="1">
    <source>
        <dbReference type="ARBA" id="ARBA00004245"/>
    </source>
</evidence>
<comment type="similarity">
    <text evidence="9 10">Belongs to the TRAFAC class myosin-kinesin ATPase superfamily. Kinesin family.</text>
</comment>
<feature type="binding site" evidence="9">
    <location>
        <begin position="95"/>
        <end position="102"/>
    </location>
    <ligand>
        <name>ATP</name>
        <dbReference type="ChEBI" id="CHEBI:30616"/>
    </ligand>
</feature>
<dbReference type="EMBL" id="CAMPGE010027604">
    <property type="protein sequence ID" value="CAI2385220.1"/>
    <property type="molecule type" value="Genomic_DNA"/>
</dbReference>
<dbReference type="FunFam" id="3.40.850.10:FF:000029">
    <property type="entry name" value="Kinesin-like protein KIF17"/>
    <property type="match status" value="1"/>
</dbReference>
<dbReference type="GO" id="GO:0008017">
    <property type="term" value="F:microtubule binding"/>
    <property type="evidence" value="ECO:0007669"/>
    <property type="project" value="InterPro"/>
</dbReference>
<accession>A0AAD2DA63</accession>
<dbReference type="PANTHER" id="PTHR47968">
    <property type="entry name" value="CENTROMERE PROTEIN E"/>
    <property type="match status" value="1"/>
</dbReference>
<feature type="compositionally biased region" description="Basic residues" evidence="12">
    <location>
        <begin position="725"/>
        <end position="739"/>
    </location>
</feature>
<evidence type="ECO:0000259" key="13">
    <source>
        <dbReference type="PROSITE" id="PS50067"/>
    </source>
</evidence>
<dbReference type="Pfam" id="PF00225">
    <property type="entry name" value="Kinesin"/>
    <property type="match status" value="1"/>
</dbReference>